<organism evidence="1 2">
    <name type="scientific">Araneus ventricosus</name>
    <name type="common">Orbweaver spider</name>
    <name type="synonym">Epeira ventricosa</name>
    <dbReference type="NCBI Taxonomy" id="182803"/>
    <lineage>
        <taxon>Eukaryota</taxon>
        <taxon>Metazoa</taxon>
        <taxon>Ecdysozoa</taxon>
        <taxon>Arthropoda</taxon>
        <taxon>Chelicerata</taxon>
        <taxon>Arachnida</taxon>
        <taxon>Araneae</taxon>
        <taxon>Araneomorphae</taxon>
        <taxon>Entelegynae</taxon>
        <taxon>Araneoidea</taxon>
        <taxon>Araneidae</taxon>
        <taxon>Araneus</taxon>
    </lineage>
</organism>
<reference evidence="1 2" key="1">
    <citation type="journal article" date="2019" name="Sci. Rep.">
        <title>Orb-weaving spider Araneus ventricosus genome elucidates the spidroin gene catalogue.</title>
        <authorList>
            <person name="Kono N."/>
            <person name="Nakamura H."/>
            <person name="Ohtoshi R."/>
            <person name="Moran D.A.P."/>
            <person name="Shinohara A."/>
            <person name="Yoshida Y."/>
            <person name="Fujiwara M."/>
            <person name="Mori M."/>
            <person name="Tomita M."/>
            <person name="Arakawa K."/>
        </authorList>
    </citation>
    <scope>NUCLEOTIDE SEQUENCE [LARGE SCALE GENOMIC DNA]</scope>
</reference>
<evidence type="ECO:0000313" key="2">
    <source>
        <dbReference type="Proteomes" id="UP000499080"/>
    </source>
</evidence>
<dbReference type="EMBL" id="BGPR01000259">
    <property type="protein sequence ID" value="GBM08606.1"/>
    <property type="molecule type" value="Genomic_DNA"/>
</dbReference>
<comment type="caution">
    <text evidence="1">The sequence shown here is derived from an EMBL/GenBank/DDBJ whole genome shotgun (WGS) entry which is preliminary data.</text>
</comment>
<name>A0A4Y2CXE7_ARAVE</name>
<keyword evidence="2" id="KW-1185">Reference proteome</keyword>
<dbReference type="Proteomes" id="UP000499080">
    <property type="component" value="Unassembled WGS sequence"/>
</dbReference>
<accession>A0A4Y2CXE7</accession>
<evidence type="ECO:0000313" key="1">
    <source>
        <dbReference type="EMBL" id="GBM08606.1"/>
    </source>
</evidence>
<sequence length="142" mass="16205">MASPPNNLPMKEREDCRGKIDCFRCALVGNSRTKYQSIPDYAYNAQPYTSDSRECHRRKMAGKIQKNKITKTVSYSEARKLITPQDDQELTPIDCVPLTKLQPSVTRVLWTISSSRQSQYLPLSYSNWSPTITPVLLFSSLL</sequence>
<protein>
    <submittedName>
        <fullName evidence="1">Uncharacterized protein</fullName>
    </submittedName>
</protein>
<proteinExistence type="predicted"/>
<dbReference type="AlphaFoldDB" id="A0A4Y2CXE7"/>
<gene>
    <name evidence="1" type="ORF">AVEN_52448_1</name>
</gene>